<sequence length="147" mass="16301">MTTVKGCLLTASRIVIPKSLRHRVLSALHKAHPGQTGMKTIACKKLCPLAYDGFGHRKTHVAGNRPDILDLLSNYHPSNEVHLCLVWKSRDARYGQRNAVHVVSIHFILPFPRNLAHLNAIVPSTKQLTSRTFRGHLQKGTCQAEGG</sequence>
<gene>
    <name evidence="1" type="primary">Necator_chrIV.g17220</name>
    <name evidence="1" type="ORF">RB195_003922</name>
</gene>
<protein>
    <submittedName>
        <fullName evidence="1">Uncharacterized protein</fullName>
    </submittedName>
</protein>
<evidence type="ECO:0000313" key="2">
    <source>
        <dbReference type="Proteomes" id="UP001303046"/>
    </source>
</evidence>
<keyword evidence="2" id="KW-1185">Reference proteome</keyword>
<dbReference type="Proteomes" id="UP001303046">
    <property type="component" value="Unassembled WGS sequence"/>
</dbReference>
<accession>A0ABR1DQU2</accession>
<evidence type="ECO:0000313" key="1">
    <source>
        <dbReference type="EMBL" id="KAK6752812.1"/>
    </source>
</evidence>
<dbReference type="EMBL" id="JAVFWL010000004">
    <property type="protein sequence ID" value="KAK6752812.1"/>
    <property type="molecule type" value="Genomic_DNA"/>
</dbReference>
<name>A0ABR1DQU2_NECAM</name>
<reference evidence="1 2" key="1">
    <citation type="submission" date="2023-08" db="EMBL/GenBank/DDBJ databases">
        <title>A Necator americanus chromosomal reference genome.</title>
        <authorList>
            <person name="Ilik V."/>
            <person name="Petrzelkova K.J."/>
            <person name="Pardy F."/>
            <person name="Fuh T."/>
            <person name="Niatou-Singa F.S."/>
            <person name="Gouil Q."/>
            <person name="Baker L."/>
            <person name="Ritchie M.E."/>
            <person name="Jex A.R."/>
            <person name="Gazzola D."/>
            <person name="Li H."/>
            <person name="Toshio Fujiwara R."/>
            <person name="Zhan B."/>
            <person name="Aroian R.V."/>
            <person name="Pafco B."/>
            <person name="Schwarz E.M."/>
        </authorList>
    </citation>
    <scope>NUCLEOTIDE SEQUENCE [LARGE SCALE GENOMIC DNA]</scope>
    <source>
        <strain evidence="1 2">Aroian</strain>
        <tissue evidence="1">Whole animal</tissue>
    </source>
</reference>
<comment type="caution">
    <text evidence="1">The sequence shown here is derived from an EMBL/GenBank/DDBJ whole genome shotgun (WGS) entry which is preliminary data.</text>
</comment>
<proteinExistence type="predicted"/>
<organism evidence="1 2">
    <name type="scientific">Necator americanus</name>
    <name type="common">Human hookworm</name>
    <dbReference type="NCBI Taxonomy" id="51031"/>
    <lineage>
        <taxon>Eukaryota</taxon>
        <taxon>Metazoa</taxon>
        <taxon>Ecdysozoa</taxon>
        <taxon>Nematoda</taxon>
        <taxon>Chromadorea</taxon>
        <taxon>Rhabditida</taxon>
        <taxon>Rhabditina</taxon>
        <taxon>Rhabditomorpha</taxon>
        <taxon>Strongyloidea</taxon>
        <taxon>Ancylostomatidae</taxon>
        <taxon>Bunostominae</taxon>
        <taxon>Necator</taxon>
    </lineage>
</organism>